<gene>
    <name evidence="2" type="primary">fgf</name>
</gene>
<proteinExistence type="inferred from homology"/>
<sequence>MHRLLTFVALVSLTNGSALLGHITGTSIPVQLFVNRQYLAVTANGAVYGTTVSDSINTVFRRVAGNSGRIIIQNAITCMYLCMDRCGQLYGSKGLSRDCFINESMEENNYNTYYKVYDRKMSYVALANDGSPRRLQISRNRKLGKLSVYALALSTRLDFSIHTTCPIIKKQIVMQHRKCHV</sequence>
<dbReference type="RefSeq" id="YP_007250442.1">
    <property type="nucleotide sequence ID" value="NC_019945.1"/>
</dbReference>
<name>L0CLQ0_9ABAC</name>
<evidence type="ECO:0000313" key="2">
    <source>
        <dbReference type="EMBL" id="AGA16186.1"/>
    </source>
</evidence>
<dbReference type="SMART" id="SM00442">
    <property type="entry name" value="FGF"/>
    <property type="match status" value="1"/>
</dbReference>
<dbReference type="Proteomes" id="UP000202315">
    <property type="component" value="Segment"/>
</dbReference>
<organism evidence="2 3">
    <name type="scientific">Thysanoplusia orichalcea nucleopolyhedrovirus</name>
    <dbReference type="NCBI Taxonomy" id="101850"/>
    <lineage>
        <taxon>Viruses</taxon>
        <taxon>Viruses incertae sedis</taxon>
        <taxon>Naldaviricetes</taxon>
        <taxon>Lefavirales</taxon>
        <taxon>Baculoviridae</taxon>
        <taxon>Alphabaculovirus</taxon>
        <taxon>Alphabaculovirus thorichlaceae</taxon>
    </lineage>
</organism>
<dbReference type="SUPFAM" id="SSF50353">
    <property type="entry name" value="Cytokine"/>
    <property type="match status" value="1"/>
</dbReference>
<dbReference type="CDD" id="cd23311">
    <property type="entry name" value="beta-trefoil_FGF_Bnl-like"/>
    <property type="match status" value="1"/>
</dbReference>
<dbReference type="KEGG" id="vg:14340168"/>
<evidence type="ECO:0000313" key="3">
    <source>
        <dbReference type="Proteomes" id="UP000202315"/>
    </source>
</evidence>
<dbReference type="GeneID" id="14340168"/>
<dbReference type="PRINTS" id="PR00263">
    <property type="entry name" value="HBGFFGF"/>
</dbReference>
<dbReference type="InterPro" id="IPR002209">
    <property type="entry name" value="Fibroblast_GF_fam"/>
</dbReference>
<accession>L0CLQ0</accession>
<dbReference type="Pfam" id="PF00167">
    <property type="entry name" value="FGF"/>
    <property type="match status" value="1"/>
</dbReference>
<dbReference type="GO" id="GO:0008083">
    <property type="term" value="F:growth factor activity"/>
    <property type="evidence" value="ECO:0007669"/>
    <property type="project" value="InterPro"/>
</dbReference>
<dbReference type="InterPro" id="IPR008996">
    <property type="entry name" value="IL1/FGF"/>
</dbReference>
<comment type="similarity">
    <text evidence="1">Belongs to the heparin-binding growth factors family.</text>
</comment>
<dbReference type="PANTHER" id="PTHR11486">
    <property type="entry name" value="FIBROBLAST GROWTH FACTOR"/>
    <property type="match status" value="1"/>
</dbReference>
<keyword evidence="3" id="KW-1185">Reference proteome</keyword>
<dbReference type="Gene3D" id="2.80.10.50">
    <property type="match status" value="1"/>
</dbReference>
<dbReference type="OrthoDB" id="14030at10239"/>
<dbReference type="EMBL" id="JX467702">
    <property type="protein sequence ID" value="AGA16186.1"/>
    <property type="molecule type" value="Genomic_DNA"/>
</dbReference>
<protein>
    <submittedName>
        <fullName evidence="2">Fgf protein</fullName>
    </submittedName>
</protein>
<evidence type="ECO:0000256" key="1">
    <source>
        <dbReference type="ARBA" id="ARBA00007936"/>
    </source>
</evidence>
<reference evidence="2 3" key="1">
    <citation type="journal article" date="2012" name="J. Virol.">
        <title>Genome of Thysanoplusia orichalcea multiple nucleopolyhedrovirus lacks the superoxide dismutase gene.</title>
        <authorList>
            <person name="Wang Y.S."/>
            <person name="Huang G.H."/>
            <person name="Cheng X.H."/>
            <person name="Wang X."/>
            <person name="Garretson T.A."/>
            <person name="Dai L.Y."/>
            <person name="Zhang C.X."/>
            <person name="Cheng X.W."/>
        </authorList>
    </citation>
    <scope>NUCLEOTIDE SEQUENCE [LARGE SCALE GENOMIC DNA]</scope>
    <source>
        <strain evidence="2">P2</strain>
    </source>
</reference>